<gene>
    <name evidence="1" type="ORF">BJF96_g9584</name>
</gene>
<name>A0AA44W932_VERDA</name>
<evidence type="ECO:0000313" key="2">
    <source>
        <dbReference type="Proteomes" id="UP000236305"/>
    </source>
</evidence>
<organism evidence="1 2">
    <name type="scientific">Verticillium dahliae</name>
    <name type="common">Verticillium wilt</name>
    <dbReference type="NCBI Taxonomy" id="27337"/>
    <lineage>
        <taxon>Eukaryota</taxon>
        <taxon>Fungi</taxon>
        <taxon>Dikarya</taxon>
        <taxon>Ascomycota</taxon>
        <taxon>Pezizomycotina</taxon>
        <taxon>Sordariomycetes</taxon>
        <taxon>Hypocreomycetidae</taxon>
        <taxon>Glomerellales</taxon>
        <taxon>Plectosphaerellaceae</taxon>
        <taxon>Verticillium</taxon>
    </lineage>
</organism>
<accession>A0AA44W932</accession>
<dbReference type="EMBL" id="MPSH01000051">
    <property type="protein sequence ID" value="PNH27068.1"/>
    <property type="molecule type" value="Genomic_DNA"/>
</dbReference>
<comment type="caution">
    <text evidence="1">The sequence shown here is derived from an EMBL/GenBank/DDBJ whole genome shotgun (WGS) entry which is preliminary data.</text>
</comment>
<dbReference type="Proteomes" id="UP000236305">
    <property type="component" value="Unassembled WGS sequence"/>
</dbReference>
<reference evidence="1 2" key="1">
    <citation type="submission" date="2017-12" db="EMBL/GenBank/DDBJ databases">
        <title>Comparative genomics yields insights into virulence evolution of Verticillium dahliae.</title>
        <authorList>
            <person name="Fan R."/>
            <person name="Armitage A.D."/>
            <person name="Cascant-Lopez E."/>
            <person name="Sobczyk M."/>
            <person name="Cockerton H.M."/>
            <person name="Harrison R.J."/>
        </authorList>
    </citation>
    <scope>NUCLEOTIDE SEQUENCE [LARGE SCALE GENOMIC DNA]</scope>
    <source>
        <strain evidence="1 2">12008</strain>
    </source>
</reference>
<evidence type="ECO:0000313" key="1">
    <source>
        <dbReference type="EMBL" id="PNH27068.1"/>
    </source>
</evidence>
<sequence length="119" mass="12847">MALSSVSKPAPLVLAVSAFHCMRDELCLLERCDEPLDKPISGIFVRMAQNNIDVTAAFFASPVTPDNGQLEARLNFLSLSKNGGSNGFHLMAWNGLEELVIILDSDLLNTAEAVPAVFN</sequence>
<protein>
    <submittedName>
        <fullName evidence="1">Uncharacterized protein</fullName>
    </submittedName>
</protein>
<proteinExistence type="predicted"/>
<dbReference type="AlphaFoldDB" id="A0AA44W932"/>